<evidence type="ECO:0000256" key="1">
    <source>
        <dbReference type="SAM" id="MobiDB-lite"/>
    </source>
</evidence>
<dbReference type="AlphaFoldDB" id="A0A1X9LL35"/>
<feature type="region of interest" description="Disordered" evidence="1">
    <location>
        <begin position="64"/>
        <end position="94"/>
    </location>
</feature>
<evidence type="ECO:0000313" key="2">
    <source>
        <dbReference type="EMBL" id="ARJ05915.1"/>
    </source>
</evidence>
<feature type="compositionally biased region" description="Basic and acidic residues" evidence="1">
    <location>
        <begin position="1"/>
        <end position="44"/>
    </location>
</feature>
<protein>
    <submittedName>
        <fullName evidence="2">Uncharacterized protein</fullName>
    </submittedName>
</protein>
<feature type="region of interest" description="Disordered" evidence="1">
    <location>
        <begin position="1"/>
        <end position="45"/>
    </location>
</feature>
<name>A0A1X9LL35_9MICO</name>
<gene>
    <name evidence="2" type="ORF">B5808_12285</name>
</gene>
<accession>A0A1X9LL35</accession>
<dbReference type="Proteomes" id="UP000192775">
    <property type="component" value="Chromosome"/>
</dbReference>
<dbReference type="KEGG" id="cphy:B5808_12285"/>
<dbReference type="EMBL" id="CP020715">
    <property type="protein sequence ID" value="ARJ05915.1"/>
    <property type="molecule type" value="Genomic_DNA"/>
</dbReference>
<sequence length="94" mass="10111">MRPGQRDRDEHGGTGAERADHDPRGDRPRDALERGDSRAHDVSDVHALPTEACRCAILARSRLHDDTGQQSPRVGVPARGTPSVTTTVNLAALP</sequence>
<proteinExistence type="predicted"/>
<keyword evidence="3" id="KW-1185">Reference proteome</keyword>
<reference evidence="2 3" key="1">
    <citation type="submission" date="2017-04" db="EMBL/GenBank/DDBJ databases">
        <authorList>
            <person name="Afonso C.L."/>
            <person name="Miller P.J."/>
            <person name="Scott M.A."/>
            <person name="Spackman E."/>
            <person name="Goraichik I."/>
            <person name="Dimitrov K.M."/>
            <person name="Suarez D.L."/>
            <person name="Swayne D.E."/>
        </authorList>
    </citation>
    <scope>NUCLEOTIDE SEQUENCE [LARGE SCALE GENOMIC DNA]</scope>
    <source>
        <strain evidence="3">XA(T)</strain>
    </source>
</reference>
<feature type="compositionally biased region" description="Polar residues" evidence="1">
    <location>
        <begin position="82"/>
        <end position="94"/>
    </location>
</feature>
<organism evidence="2 3">
    <name type="scientific">Cnuibacter physcomitrellae</name>
    <dbReference type="NCBI Taxonomy" id="1619308"/>
    <lineage>
        <taxon>Bacteria</taxon>
        <taxon>Bacillati</taxon>
        <taxon>Actinomycetota</taxon>
        <taxon>Actinomycetes</taxon>
        <taxon>Micrococcales</taxon>
        <taxon>Microbacteriaceae</taxon>
        <taxon>Cnuibacter</taxon>
    </lineage>
</organism>
<dbReference type="STRING" id="1619308.B5808_12285"/>
<evidence type="ECO:0000313" key="3">
    <source>
        <dbReference type="Proteomes" id="UP000192775"/>
    </source>
</evidence>